<dbReference type="Proteomes" id="UP001371456">
    <property type="component" value="Unassembled WGS sequence"/>
</dbReference>
<reference evidence="1 2" key="1">
    <citation type="submission" date="2024-02" db="EMBL/GenBank/DDBJ databases">
        <title>de novo genome assembly of Solanum bulbocastanum strain 11H21.</title>
        <authorList>
            <person name="Hosaka A.J."/>
        </authorList>
    </citation>
    <scope>NUCLEOTIDE SEQUENCE [LARGE SCALE GENOMIC DNA]</scope>
    <source>
        <tissue evidence="1">Young leaves</tissue>
    </source>
</reference>
<dbReference type="AlphaFoldDB" id="A0AAN8TEA3"/>
<protein>
    <submittedName>
        <fullName evidence="1">Uncharacterized protein</fullName>
    </submittedName>
</protein>
<comment type="caution">
    <text evidence="1">The sequence shown here is derived from an EMBL/GenBank/DDBJ whole genome shotgun (WGS) entry which is preliminary data.</text>
</comment>
<evidence type="ECO:0000313" key="1">
    <source>
        <dbReference type="EMBL" id="KAK6786888.1"/>
    </source>
</evidence>
<sequence length="53" mass="5749">MMQTISFSQFNIPSIVGASPPPTTTIHHRKTTSSRRLSLVLAVASPTTFPSLH</sequence>
<keyword evidence="2" id="KW-1185">Reference proteome</keyword>
<evidence type="ECO:0000313" key="2">
    <source>
        <dbReference type="Proteomes" id="UP001371456"/>
    </source>
</evidence>
<gene>
    <name evidence="1" type="ORF">RDI58_015413</name>
</gene>
<name>A0AAN8TEA3_SOLBU</name>
<accession>A0AAN8TEA3</accession>
<dbReference type="EMBL" id="JBANQN010000006">
    <property type="protein sequence ID" value="KAK6786888.1"/>
    <property type="molecule type" value="Genomic_DNA"/>
</dbReference>
<organism evidence="1 2">
    <name type="scientific">Solanum bulbocastanum</name>
    <name type="common">Wild potato</name>
    <dbReference type="NCBI Taxonomy" id="147425"/>
    <lineage>
        <taxon>Eukaryota</taxon>
        <taxon>Viridiplantae</taxon>
        <taxon>Streptophyta</taxon>
        <taxon>Embryophyta</taxon>
        <taxon>Tracheophyta</taxon>
        <taxon>Spermatophyta</taxon>
        <taxon>Magnoliopsida</taxon>
        <taxon>eudicotyledons</taxon>
        <taxon>Gunneridae</taxon>
        <taxon>Pentapetalae</taxon>
        <taxon>asterids</taxon>
        <taxon>lamiids</taxon>
        <taxon>Solanales</taxon>
        <taxon>Solanaceae</taxon>
        <taxon>Solanoideae</taxon>
        <taxon>Solaneae</taxon>
        <taxon>Solanum</taxon>
    </lineage>
</organism>
<proteinExistence type="predicted"/>